<organism evidence="2 3">
    <name type="scientific">Halopolyspora algeriensis</name>
    <dbReference type="NCBI Taxonomy" id="1500506"/>
    <lineage>
        <taxon>Bacteria</taxon>
        <taxon>Bacillati</taxon>
        <taxon>Actinomycetota</taxon>
        <taxon>Actinomycetes</taxon>
        <taxon>Actinomycetes incertae sedis</taxon>
        <taxon>Halopolyspora</taxon>
    </lineage>
</organism>
<feature type="compositionally biased region" description="Low complexity" evidence="1">
    <location>
        <begin position="186"/>
        <end position="200"/>
    </location>
</feature>
<name>A0A368VTM8_9ACTN</name>
<dbReference type="RefSeq" id="WP_114452298.1">
    <property type="nucleotide sequence ID" value="NZ_QPJC01000003.1"/>
</dbReference>
<feature type="compositionally biased region" description="Basic and acidic residues" evidence="1">
    <location>
        <begin position="46"/>
        <end position="55"/>
    </location>
</feature>
<dbReference type="EMBL" id="QPJC01000003">
    <property type="protein sequence ID" value="RCW45171.1"/>
    <property type="molecule type" value="Genomic_DNA"/>
</dbReference>
<feature type="region of interest" description="Disordered" evidence="1">
    <location>
        <begin position="38"/>
        <end position="261"/>
    </location>
</feature>
<feature type="compositionally biased region" description="Polar residues" evidence="1">
    <location>
        <begin position="136"/>
        <end position="155"/>
    </location>
</feature>
<gene>
    <name evidence="2" type="ORF">DFQ14_103135</name>
</gene>
<sequence length="286" mass="29710">MLITFLLGILVTALAAGFLLARARRGNERLRQEIVQLTTSTAASEDSAKPAEPYRIEPGQRQWAAPQAPPESAGAHPPSLPGSHSLAGTAAEESQPGRLRAADDEPAKDHSAESRSPVEHRSVESREDGVRRGRSGEQSSAPATTTGSEQPTQPVSVDPPLSANAGAAGNGFSPLGNGSHHGGNGSSPLGNGSPHPGNGSQPSKPQQATAWPQQSGRLPQQAAGAAGQPDQDRSEHARSPYAADGAAAPVQEGDEEPMEVARRRIAELRARLGEVKPGHTSRQPEQ</sequence>
<feature type="compositionally biased region" description="Basic and acidic residues" evidence="1">
    <location>
        <begin position="100"/>
        <end position="135"/>
    </location>
</feature>
<dbReference type="AlphaFoldDB" id="A0A368VTM8"/>
<feature type="compositionally biased region" description="Polar residues" evidence="1">
    <location>
        <begin position="201"/>
        <end position="218"/>
    </location>
</feature>
<protein>
    <submittedName>
        <fullName evidence="2">Uncharacterized protein</fullName>
    </submittedName>
</protein>
<keyword evidence="3" id="KW-1185">Reference proteome</keyword>
<comment type="caution">
    <text evidence="2">The sequence shown here is derived from an EMBL/GenBank/DDBJ whole genome shotgun (WGS) entry which is preliminary data.</text>
</comment>
<dbReference type="Proteomes" id="UP000253495">
    <property type="component" value="Unassembled WGS sequence"/>
</dbReference>
<evidence type="ECO:0000313" key="3">
    <source>
        <dbReference type="Proteomes" id="UP000253495"/>
    </source>
</evidence>
<evidence type="ECO:0000256" key="1">
    <source>
        <dbReference type="SAM" id="MobiDB-lite"/>
    </source>
</evidence>
<evidence type="ECO:0000313" key="2">
    <source>
        <dbReference type="EMBL" id="RCW45171.1"/>
    </source>
</evidence>
<accession>A0A368VTM8</accession>
<reference evidence="2 3" key="1">
    <citation type="submission" date="2018-07" db="EMBL/GenBank/DDBJ databases">
        <title>Genomic Encyclopedia of Type Strains, Phase III (KMG-III): the genomes of soil and plant-associated and newly described type strains.</title>
        <authorList>
            <person name="Whitman W."/>
        </authorList>
    </citation>
    <scope>NUCLEOTIDE SEQUENCE [LARGE SCALE GENOMIC DNA]</scope>
    <source>
        <strain evidence="2 3">CECT 8575</strain>
    </source>
</reference>
<proteinExistence type="predicted"/>
<feature type="compositionally biased region" description="Low complexity" evidence="1">
    <location>
        <begin position="219"/>
        <end position="229"/>
    </location>
</feature>
<feature type="compositionally biased region" description="Low complexity" evidence="1">
    <location>
        <begin position="163"/>
        <end position="178"/>
    </location>
</feature>